<sequence>MVTESQTPELDPEILSALGEPNNDIPLFGPPIHGNLAQRWGSILKKGITKEVKDIYSNSLLKSYLIPENCLLLHAPKLNAEISAAITDMARNRDKKMESSQQQLGCGITAINKGLSLLLTGDDKIQTIKLLSDGCRILTDLHYMNSQARSRLLTPVLDKSFLNIIRDTERDDTLFGSKLSEKIKASKVIERQGLQIKKTVMAPKIIQPIQSTVTRPRYQENWAGPSRHPYPSNRGGRGGPKKPNFANRRPPVPPQNRSAHPSKPRAAQQ</sequence>
<dbReference type="PANTHER" id="PTHR34239:SF2">
    <property type="entry name" value="TRANSPOSABLE ELEMENT P TRANSPOSASE_THAP9 CONSERVED DOMAIN-CONTAINING PROTEIN"/>
    <property type="match status" value="1"/>
</dbReference>
<reference evidence="2" key="1">
    <citation type="submission" date="2021-12" db="EMBL/GenBank/DDBJ databases">
        <authorList>
            <person name="King R."/>
        </authorList>
    </citation>
    <scope>NUCLEOTIDE SEQUENCE</scope>
</reference>
<reference evidence="2" key="2">
    <citation type="submission" date="2022-10" db="EMBL/GenBank/DDBJ databases">
        <authorList>
            <consortium name="ENA_rothamsted_submissions"/>
            <consortium name="culmorum"/>
            <person name="King R."/>
        </authorList>
    </citation>
    <scope>NUCLEOTIDE SEQUENCE</scope>
</reference>
<dbReference type="Proteomes" id="UP001153714">
    <property type="component" value="Chromosome 7"/>
</dbReference>
<feature type="region of interest" description="Disordered" evidence="1">
    <location>
        <begin position="216"/>
        <end position="269"/>
    </location>
</feature>
<evidence type="ECO:0000313" key="3">
    <source>
        <dbReference type="Proteomes" id="UP001153714"/>
    </source>
</evidence>
<evidence type="ECO:0000256" key="1">
    <source>
        <dbReference type="SAM" id="MobiDB-lite"/>
    </source>
</evidence>
<dbReference type="PANTHER" id="PTHR34239">
    <property type="entry name" value="APPLE DOMAIN-CONTAINING PROTEIN"/>
    <property type="match status" value="1"/>
</dbReference>
<organism evidence="2 3">
    <name type="scientific">Diatraea saccharalis</name>
    <name type="common">sugarcane borer</name>
    <dbReference type="NCBI Taxonomy" id="40085"/>
    <lineage>
        <taxon>Eukaryota</taxon>
        <taxon>Metazoa</taxon>
        <taxon>Ecdysozoa</taxon>
        <taxon>Arthropoda</taxon>
        <taxon>Hexapoda</taxon>
        <taxon>Insecta</taxon>
        <taxon>Pterygota</taxon>
        <taxon>Neoptera</taxon>
        <taxon>Endopterygota</taxon>
        <taxon>Lepidoptera</taxon>
        <taxon>Glossata</taxon>
        <taxon>Ditrysia</taxon>
        <taxon>Pyraloidea</taxon>
        <taxon>Crambidae</taxon>
        <taxon>Crambinae</taxon>
        <taxon>Diatraea</taxon>
    </lineage>
</organism>
<proteinExistence type="predicted"/>
<keyword evidence="3" id="KW-1185">Reference proteome</keyword>
<dbReference type="OrthoDB" id="6140287at2759"/>
<name>A0A9N9WKP5_9NEOP</name>
<dbReference type="EMBL" id="OU893338">
    <property type="protein sequence ID" value="CAG9794716.1"/>
    <property type="molecule type" value="Genomic_DNA"/>
</dbReference>
<accession>A0A9N9WKP5</accession>
<gene>
    <name evidence="2" type="ORF">DIATSA_LOCUS12068</name>
</gene>
<protein>
    <submittedName>
        <fullName evidence="2">Uncharacterized protein</fullName>
    </submittedName>
</protein>
<evidence type="ECO:0000313" key="2">
    <source>
        <dbReference type="EMBL" id="CAG9794716.1"/>
    </source>
</evidence>
<dbReference type="AlphaFoldDB" id="A0A9N9WKP5"/>